<gene>
    <name evidence="1" type="ORF">BACUNI_02458</name>
</gene>
<protein>
    <submittedName>
        <fullName evidence="1">Uncharacterized protein</fullName>
    </submittedName>
</protein>
<accession>A0ABC9NAU0</accession>
<evidence type="ECO:0000313" key="2">
    <source>
        <dbReference type="Proteomes" id="UP000004110"/>
    </source>
</evidence>
<name>A0ABC9NAU0_BACUC</name>
<dbReference type="Proteomes" id="UP000004110">
    <property type="component" value="Unassembled WGS sequence"/>
</dbReference>
<sequence length="36" mass="4379">MKSDKLRVTSRTRKETLWLKYKKAATRKVEKASRRK</sequence>
<organism evidence="1 2">
    <name type="scientific">Bacteroides uniformis (strain ATCC 8492 / DSM 6597 / CCUG 4942 / CIP 103695 / JCM 5828 / KCTC 5204 / NCTC 13054 / VPI 0061)</name>
    <dbReference type="NCBI Taxonomy" id="411479"/>
    <lineage>
        <taxon>Bacteria</taxon>
        <taxon>Pseudomonadati</taxon>
        <taxon>Bacteroidota</taxon>
        <taxon>Bacteroidia</taxon>
        <taxon>Bacteroidales</taxon>
        <taxon>Bacteroidaceae</taxon>
        <taxon>Bacteroides</taxon>
    </lineage>
</organism>
<evidence type="ECO:0000313" key="1">
    <source>
        <dbReference type="EMBL" id="EDO53842.1"/>
    </source>
</evidence>
<proteinExistence type="predicted"/>
<dbReference type="AlphaFoldDB" id="A0ABC9NAU0"/>
<keyword evidence="2" id="KW-1185">Reference proteome</keyword>
<reference evidence="1" key="2">
    <citation type="submission" date="2013-11" db="EMBL/GenBank/DDBJ databases">
        <title>Draft genome sequence of Bacteroides uniformis (ATCC 8492).</title>
        <authorList>
            <person name="Sudarsanam P."/>
            <person name="Ley R."/>
            <person name="Guruge J."/>
            <person name="Turnbaugh P.J."/>
            <person name="Mahowald M."/>
            <person name="Liep D."/>
            <person name="Gordon J."/>
        </authorList>
    </citation>
    <scope>NUCLEOTIDE SEQUENCE</scope>
    <source>
        <strain evidence="1">ATCC 8492</strain>
    </source>
</reference>
<reference evidence="1" key="1">
    <citation type="submission" date="2007-06" db="EMBL/GenBank/DDBJ databases">
        <authorList>
            <person name="Fulton L."/>
            <person name="Clifton S."/>
            <person name="Fulton B."/>
            <person name="Xu J."/>
            <person name="Minx P."/>
            <person name="Pepin K.H."/>
            <person name="Johnson M."/>
            <person name="Thiruvilangam P."/>
            <person name="Bhonagiri V."/>
            <person name="Nash W.E."/>
            <person name="Mardis E.R."/>
            <person name="Wilson R.K."/>
        </authorList>
    </citation>
    <scope>NUCLEOTIDE SEQUENCE [LARGE SCALE GENOMIC DNA]</scope>
    <source>
        <strain evidence="1">ATCC 8492</strain>
    </source>
</reference>
<dbReference type="EMBL" id="AAYH02000044">
    <property type="protein sequence ID" value="EDO53842.1"/>
    <property type="molecule type" value="Genomic_DNA"/>
</dbReference>
<comment type="caution">
    <text evidence="1">The sequence shown here is derived from an EMBL/GenBank/DDBJ whole genome shotgun (WGS) entry which is preliminary data.</text>
</comment>